<dbReference type="EMBL" id="JADOUF010000001">
    <property type="protein sequence ID" value="MBG6140538.1"/>
    <property type="molecule type" value="Genomic_DNA"/>
</dbReference>
<sequence length="312" mass="32409">MTELAERLRWLRGGAAPVRYTARTIAALTANPGCARRGLLDAAGVDKSALAARLGHPARFGQSRFAITRTLGFENRLKADGYAELLAAVGLAGAEVVTVELTLDIAGLPAALEPDLVILRAGGRLHVVQIKSFAVIDGQAPGDKVAAAARQAAVHVLALRRLGHDTDHEVSLVCPENFSNAPVAHRVDVRRELGVLERQLARLVGVADIAAGLPDGATADDAVATVPARYAPECLAACELAFYCRQEARCAGETDTLGRAVRDALGGIASVGEVTAIAGGAPSTEHPEIAELLVAARELRAGAPVGQPEGDR</sequence>
<organism evidence="1 2">
    <name type="scientific">Longispora fulva</name>
    <dbReference type="NCBI Taxonomy" id="619741"/>
    <lineage>
        <taxon>Bacteria</taxon>
        <taxon>Bacillati</taxon>
        <taxon>Actinomycetota</taxon>
        <taxon>Actinomycetes</taxon>
        <taxon>Micromonosporales</taxon>
        <taxon>Micromonosporaceae</taxon>
        <taxon>Longispora</taxon>
    </lineage>
</organism>
<evidence type="ECO:0000313" key="1">
    <source>
        <dbReference type="EMBL" id="MBG6140538.1"/>
    </source>
</evidence>
<name>A0A8J7GH05_9ACTN</name>
<accession>A0A8J7GH05</accession>
<evidence type="ECO:0000313" key="2">
    <source>
        <dbReference type="Proteomes" id="UP000622552"/>
    </source>
</evidence>
<reference evidence="1" key="1">
    <citation type="submission" date="2020-11" db="EMBL/GenBank/DDBJ databases">
        <title>Sequencing the genomes of 1000 actinobacteria strains.</title>
        <authorList>
            <person name="Klenk H.-P."/>
        </authorList>
    </citation>
    <scope>NUCLEOTIDE SEQUENCE</scope>
    <source>
        <strain evidence="1">DSM 45356</strain>
    </source>
</reference>
<dbReference type="RefSeq" id="WP_197007073.1">
    <property type="nucleotide sequence ID" value="NZ_BONS01000005.1"/>
</dbReference>
<keyword evidence="2" id="KW-1185">Reference proteome</keyword>
<proteinExistence type="predicted"/>
<dbReference type="AlphaFoldDB" id="A0A8J7GH05"/>
<gene>
    <name evidence="1" type="ORF">IW245_006732</name>
</gene>
<comment type="caution">
    <text evidence="1">The sequence shown here is derived from an EMBL/GenBank/DDBJ whole genome shotgun (WGS) entry which is preliminary data.</text>
</comment>
<protein>
    <submittedName>
        <fullName evidence="1">Uncharacterized protein</fullName>
    </submittedName>
</protein>
<dbReference type="Proteomes" id="UP000622552">
    <property type="component" value="Unassembled WGS sequence"/>
</dbReference>